<gene>
    <name evidence="1" type="ORF">FOY91_15230</name>
</gene>
<evidence type="ECO:0000313" key="1">
    <source>
        <dbReference type="EMBL" id="TVV72161.1"/>
    </source>
</evidence>
<protein>
    <recommendedName>
        <fullName evidence="3">Phasin family protein</fullName>
    </recommendedName>
</protein>
<dbReference type="OrthoDB" id="7573322at2"/>
<dbReference type="AlphaFoldDB" id="A0A558QYE3"/>
<evidence type="ECO:0008006" key="3">
    <source>
        <dbReference type="Google" id="ProtNLM"/>
    </source>
</evidence>
<organism evidence="1 2">
    <name type="scientific">Alterirhizorhabdus solaris</name>
    <dbReference type="NCBI Taxonomy" id="2529389"/>
    <lineage>
        <taxon>Bacteria</taxon>
        <taxon>Pseudomonadati</taxon>
        <taxon>Pseudomonadota</taxon>
        <taxon>Alphaproteobacteria</taxon>
        <taxon>Sphingomonadales</taxon>
        <taxon>Rhizorhabdaceae</taxon>
        <taxon>Alterirhizorhabdus</taxon>
    </lineage>
</organism>
<reference evidence="1 2" key="1">
    <citation type="submission" date="2019-07" db="EMBL/GenBank/DDBJ databases">
        <title>Sphingomonas solaris sp. nov., isolated from a solar panel from Boston, Massachusetts.</title>
        <authorList>
            <person name="Tanner K."/>
            <person name="Pascual J."/>
            <person name="Mancuso C."/>
            <person name="Pereto J."/>
            <person name="Khalil A."/>
            <person name="Vilanova C."/>
        </authorList>
    </citation>
    <scope>NUCLEOTIDE SEQUENCE [LARGE SCALE GENOMIC DNA]</scope>
    <source>
        <strain evidence="1 2">R4DWN</strain>
    </source>
</reference>
<dbReference type="EMBL" id="VNIM01000070">
    <property type="protein sequence ID" value="TVV72161.1"/>
    <property type="molecule type" value="Genomic_DNA"/>
</dbReference>
<accession>A0A558QYE3</accession>
<dbReference type="RefSeq" id="WP_145153835.1">
    <property type="nucleotide sequence ID" value="NZ_VNIM01000070.1"/>
</dbReference>
<sequence>MNDPFVGWKMLQDQMIAAQKAQLEAATKMLGTAPHLQGALKAAQSVAEANGKAWETWMGLWGVRK</sequence>
<evidence type="ECO:0000313" key="2">
    <source>
        <dbReference type="Proteomes" id="UP000318681"/>
    </source>
</evidence>
<proteinExistence type="predicted"/>
<comment type="caution">
    <text evidence="1">The sequence shown here is derived from an EMBL/GenBank/DDBJ whole genome shotgun (WGS) entry which is preliminary data.</text>
</comment>
<name>A0A558QYE3_9SPHN</name>
<keyword evidence="2" id="KW-1185">Reference proteome</keyword>
<dbReference type="Proteomes" id="UP000318681">
    <property type="component" value="Unassembled WGS sequence"/>
</dbReference>